<evidence type="ECO:0008006" key="4">
    <source>
        <dbReference type="Google" id="ProtNLM"/>
    </source>
</evidence>
<gene>
    <name evidence="2" type="ORF">FYJ35_03635</name>
</gene>
<protein>
    <recommendedName>
        <fullName evidence="4">ErpK protein</fullName>
    </recommendedName>
</protein>
<keyword evidence="1" id="KW-0175">Coiled coil</keyword>
<proteinExistence type="predicted"/>
<feature type="coiled-coil region" evidence="1">
    <location>
        <begin position="7"/>
        <end position="48"/>
    </location>
</feature>
<dbReference type="AlphaFoldDB" id="A0A6L5X1B9"/>
<evidence type="ECO:0000313" key="2">
    <source>
        <dbReference type="EMBL" id="MSS14141.1"/>
    </source>
</evidence>
<dbReference type="RefSeq" id="WP_154523281.1">
    <property type="nucleotide sequence ID" value="NZ_VULZ01000002.1"/>
</dbReference>
<sequence>MAKTISRDALEQKISKFETAISKNRQQYDQLTKELKELLDKKKALQSEELMKAIAESSRSYEDILRYIKGDPSEDEE</sequence>
<evidence type="ECO:0000313" key="3">
    <source>
        <dbReference type="Proteomes" id="UP000481852"/>
    </source>
</evidence>
<dbReference type="Proteomes" id="UP000481852">
    <property type="component" value="Unassembled WGS sequence"/>
</dbReference>
<keyword evidence="3" id="KW-1185">Reference proteome</keyword>
<evidence type="ECO:0000256" key="1">
    <source>
        <dbReference type="SAM" id="Coils"/>
    </source>
</evidence>
<accession>A0A6L5X1B9</accession>
<comment type="caution">
    <text evidence="2">The sequence shown here is derived from an EMBL/GenBank/DDBJ whole genome shotgun (WGS) entry which is preliminary data.</text>
</comment>
<name>A0A6L5X1B9_9FIRM</name>
<organism evidence="2 3">
    <name type="scientific">Porcincola intestinalis</name>
    <dbReference type="NCBI Taxonomy" id="2606632"/>
    <lineage>
        <taxon>Bacteria</taxon>
        <taxon>Bacillati</taxon>
        <taxon>Bacillota</taxon>
        <taxon>Clostridia</taxon>
        <taxon>Lachnospirales</taxon>
        <taxon>Lachnospiraceae</taxon>
        <taxon>Porcincola</taxon>
    </lineage>
</organism>
<dbReference type="EMBL" id="VULZ01000002">
    <property type="protein sequence ID" value="MSS14141.1"/>
    <property type="molecule type" value="Genomic_DNA"/>
</dbReference>
<reference evidence="2 3" key="1">
    <citation type="submission" date="2019-08" db="EMBL/GenBank/DDBJ databases">
        <title>In-depth cultivation of the pig gut microbiome towards novel bacterial diversity and tailored functional studies.</title>
        <authorList>
            <person name="Wylensek D."/>
            <person name="Hitch T.C.A."/>
            <person name="Clavel T."/>
        </authorList>
    </citation>
    <scope>NUCLEOTIDE SEQUENCE [LARGE SCALE GENOMIC DNA]</scope>
    <source>
        <strain evidence="2 3">Oil+RF-744-WCA-WT-11</strain>
    </source>
</reference>